<feature type="domain" description="Aminoglycoside phosphotransferase" evidence="1">
    <location>
        <begin position="51"/>
        <end position="263"/>
    </location>
</feature>
<name>A0AAE0TPN9_9PEZI</name>
<accession>A0AAE0TPN9</accession>
<dbReference type="SUPFAM" id="SSF56112">
    <property type="entry name" value="Protein kinase-like (PK-like)"/>
    <property type="match status" value="1"/>
</dbReference>
<dbReference type="InterPro" id="IPR011009">
    <property type="entry name" value="Kinase-like_dom_sf"/>
</dbReference>
<protein>
    <recommendedName>
        <fullName evidence="1">Aminoglycoside phosphotransferase domain-containing protein</fullName>
    </recommendedName>
</protein>
<dbReference type="EMBL" id="JAUTXT010000043">
    <property type="protein sequence ID" value="KAK3671436.1"/>
    <property type="molecule type" value="Genomic_DNA"/>
</dbReference>
<comment type="caution">
    <text evidence="2">The sequence shown here is derived from an EMBL/GenBank/DDBJ whole genome shotgun (WGS) entry which is preliminary data.</text>
</comment>
<dbReference type="InterPro" id="IPR051678">
    <property type="entry name" value="AGP_Transferase"/>
</dbReference>
<dbReference type="InterPro" id="IPR002575">
    <property type="entry name" value="Aminoglycoside_PTrfase"/>
</dbReference>
<keyword evidence="3" id="KW-1185">Reference proteome</keyword>
<evidence type="ECO:0000313" key="2">
    <source>
        <dbReference type="EMBL" id="KAK3671436.1"/>
    </source>
</evidence>
<sequence length="338" mass="37937">MVTVVRPRTTAGVVTVMPVNESSRHSPDPSAVQRAAGNALQSKAVRVEKLDGYLFRTYRLTTAKGFFYILRSRPNHNIRLLRHEENRLDDEACSLQALASRPDLIPARLIEYRPSSNAIGSKYLISGPFGGSIFADVEPSLSRQALADIDRSLGQYVRRISAVTGTSFGSIRQGTSFTSSSWTKIFALMLESVLRDGEDALINLPYEGMRELLRRHRGSLDKITQPRLVVMELSADQNIVVDARQQQVTGLLDYSTAFWGDPYLSDCFYKPTASFVEGFGKLPNGDNDERIRQYLYVLYHALLAVVRHYYRPSADGDELEARRDLTTAMRQLSVLPAR</sequence>
<dbReference type="Pfam" id="PF01636">
    <property type="entry name" value="APH"/>
    <property type="match status" value="1"/>
</dbReference>
<reference evidence="2" key="1">
    <citation type="submission" date="2023-07" db="EMBL/GenBank/DDBJ databases">
        <title>Black Yeasts Isolated from many extreme environments.</title>
        <authorList>
            <person name="Coleine C."/>
            <person name="Stajich J.E."/>
            <person name="Selbmann L."/>
        </authorList>
    </citation>
    <scope>NUCLEOTIDE SEQUENCE</scope>
    <source>
        <strain evidence="2">CCFEE 5485</strain>
    </source>
</reference>
<proteinExistence type="predicted"/>
<dbReference type="Proteomes" id="UP001274830">
    <property type="component" value="Unassembled WGS sequence"/>
</dbReference>
<dbReference type="AlphaFoldDB" id="A0AAE0TPN9"/>
<evidence type="ECO:0000313" key="3">
    <source>
        <dbReference type="Proteomes" id="UP001274830"/>
    </source>
</evidence>
<dbReference type="PANTHER" id="PTHR21310:SF59">
    <property type="entry name" value="AMINOGLYCOSIDE PHOSPHOTRANSFERASE DOMAIN-CONTAINING PROTEIN"/>
    <property type="match status" value="1"/>
</dbReference>
<gene>
    <name evidence="2" type="ORF">LTR78_008714</name>
</gene>
<organism evidence="2 3">
    <name type="scientific">Recurvomyces mirabilis</name>
    <dbReference type="NCBI Taxonomy" id="574656"/>
    <lineage>
        <taxon>Eukaryota</taxon>
        <taxon>Fungi</taxon>
        <taxon>Dikarya</taxon>
        <taxon>Ascomycota</taxon>
        <taxon>Pezizomycotina</taxon>
        <taxon>Dothideomycetes</taxon>
        <taxon>Dothideomycetidae</taxon>
        <taxon>Mycosphaerellales</taxon>
        <taxon>Teratosphaeriaceae</taxon>
        <taxon>Recurvomyces</taxon>
    </lineage>
</organism>
<evidence type="ECO:0000259" key="1">
    <source>
        <dbReference type="Pfam" id="PF01636"/>
    </source>
</evidence>
<dbReference type="PANTHER" id="PTHR21310">
    <property type="entry name" value="AMINOGLYCOSIDE PHOSPHOTRANSFERASE-RELATED-RELATED"/>
    <property type="match status" value="1"/>
</dbReference>